<keyword evidence="2" id="KW-1003">Cell membrane</keyword>
<keyword evidence="5" id="KW-0770">Synapse</keyword>
<dbReference type="InterPro" id="IPR036719">
    <property type="entry name" value="Neuro-gated_channel_TM_sf"/>
</dbReference>
<dbReference type="PRINTS" id="PR00252">
    <property type="entry name" value="NRIONCHANNEL"/>
</dbReference>
<dbReference type="Gene3D" id="2.70.170.10">
    <property type="entry name" value="Neurotransmitter-gated ion-channel ligand-binding domain"/>
    <property type="match status" value="2"/>
</dbReference>
<keyword evidence="1 14" id="KW-0813">Transport</keyword>
<keyword evidence="14" id="KW-0732">Signal</keyword>
<evidence type="ECO:0000256" key="5">
    <source>
        <dbReference type="ARBA" id="ARBA00023018"/>
    </source>
</evidence>
<keyword evidence="3 14" id="KW-0812">Transmembrane</keyword>
<protein>
    <submittedName>
        <fullName evidence="16">Neuronal acetylcholine receptor subunit alpha-2</fullName>
    </submittedName>
</protein>
<evidence type="ECO:0000313" key="16">
    <source>
        <dbReference type="EMBL" id="KAH9592017.1"/>
    </source>
</evidence>
<keyword evidence="7 14" id="KW-0472">Membrane</keyword>
<evidence type="ECO:0000256" key="12">
    <source>
        <dbReference type="ARBA" id="ARBA00023303"/>
    </source>
</evidence>
<dbReference type="Pfam" id="PF02931">
    <property type="entry name" value="Neur_chan_LBD"/>
    <property type="match status" value="2"/>
</dbReference>
<evidence type="ECO:0000256" key="13">
    <source>
        <dbReference type="ARBA" id="ARBA00034099"/>
    </source>
</evidence>
<dbReference type="InterPro" id="IPR006201">
    <property type="entry name" value="Neur_channel"/>
</dbReference>
<evidence type="ECO:0000256" key="1">
    <source>
        <dbReference type="ARBA" id="ARBA00022448"/>
    </source>
</evidence>
<dbReference type="Proteomes" id="UP000471633">
    <property type="component" value="Unassembled WGS sequence"/>
</dbReference>
<proteinExistence type="inferred from homology"/>
<feature type="chain" id="PRO_5042620989" evidence="14">
    <location>
        <begin position="23"/>
        <end position="1144"/>
    </location>
</feature>
<dbReference type="CDD" id="cd19051">
    <property type="entry name" value="LGIC_TM_cation"/>
    <property type="match status" value="2"/>
</dbReference>
<dbReference type="GO" id="GO:0022848">
    <property type="term" value="F:acetylcholine-gated monoatomic cation-selective channel activity"/>
    <property type="evidence" value="ECO:0007669"/>
    <property type="project" value="InterPro"/>
</dbReference>
<keyword evidence="10" id="KW-0325">Glycoprotein</keyword>
<keyword evidence="4 14" id="KW-1133">Transmembrane helix</keyword>
<sequence length="1144" mass="133170">MLFSSGCIVVLVYLFLSPTVRSRNHAETESSMEKSLIRVILERYKQNGVVGRPVNNSRVKMVVQYGLQMIQLLGLDENKQVLRTNCWAVYRWSDSLLKWNASQYGGIKELRIFPHQIWTPDIKLYNFADERLQEFREGRLVVDSSGNILWIQQALFRSTCQVEITYFPFDSQVCMLEFGSMAYDKTQLDLDWWIPDGSDTPMPYVDFSDYVPANDWFTDGEAERHIRHEDRVHQLRSVKRYRVREHLIGSTKHERYYPVLRYLIRIYRNPSFHLFILIVPCLLLSLLSLVVFWLPPDSAAKMMLGINIFVGFFVLLLLLAKSMPSAIKNFPIIGIFFCLNMVMVTLSIFMATWVVNLFYKGNEGQAVPFWIRRFIIDGLGRMLGIRQIIPLIDKSQRLDPKISSLNISINETNSIQMNYHDNYSMINDDDNNQINNFSNKKQLNHNIHLINEIVSNHINEMKHNELKQYSCHIKEFLQHINIKQIKSSHKNSLGTEWRILALIIDRLFFIIYLFTLITIAGIVILKTDLPDTTLQLINQMDLKYCFILLFGIINEVLQVSGIAPKGHPREMKTKSVEKNLIRMLLNRYEQFGVIGRPVNDSKIKVDVRYGLQLFQILDLDENKQILRTNCWSMYKWTDSLLRWNESDYGNIKTVRIFPSQIWTPDIKLYNFADERLREHRDARVVVSSNGEMLWVPQALFKSTCEVEITYFPFDTQICMLEFGSWTYDKTQMDISWWIPDSPPIEEMPYLDFSDYVPSNEWRTDGEKEREVHHVNRTIQIRSVKKHRRRSQTVGNEVITREYPVLRYLIRLRRNPSFYVFMLVIPCVLLSSLTLVVFWLPPESPAKMMLGMNIFVAFFVLLLLLAESTPSAVKNFPLIGVYFCLNMIMITLSTFLATLVIHLYFRGDRNGSVPYVLRRIIIEGIGRLTLVRQRIPLPEMKKPIRPAIIKPHKKIQIPGMSPNKIPTNEETYCENERIRHFGGGAFQQCNMIGSNFLYGEKQLGGAASNWFAPNERRSVPRYPNQFDSYPMATPINNIPHIPGSAGKSSENEPDNAVNHDESPSVLSSTTTLERDVRELKKYVKMLVNRQKETARKSLVAMEWRTLAIVLDRLFFFIYITTIVIAVVVSVPRSTEPEVPPAFRDD</sequence>
<reference evidence="16" key="2">
    <citation type="journal article" date="2019" name="Gigascience">
        <title>High-quality Schistosoma haematobium genome achieved by single-molecule and long-range sequencing.</title>
        <authorList>
            <person name="Stroehlein A.J."/>
            <person name="Korhonen P.K."/>
            <person name="Chong T.M."/>
            <person name="Lim Y.L."/>
            <person name="Chan K.G."/>
            <person name="Webster B."/>
            <person name="Rollinson D."/>
            <person name="Brindley P.J."/>
            <person name="Gasser R.B."/>
            <person name="Young N.D."/>
        </authorList>
    </citation>
    <scope>NUCLEOTIDE SEQUENCE</scope>
</reference>
<comment type="caution">
    <text evidence="14">Lacks conserved residue(s) required for the propagation of feature annotation.</text>
</comment>
<dbReference type="SUPFAM" id="SSF63712">
    <property type="entry name" value="Nicotinic receptor ligand binding domain-like"/>
    <property type="match status" value="2"/>
</dbReference>
<dbReference type="InterPro" id="IPR018000">
    <property type="entry name" value="Neurotransmitter_ion_chnl_CS"/>
</dbReference>
<keyword evidence="11" id="KW-1071">Ligand-gated ion channel</keyword>
<dbReference type="CTD" id="24591631"/>
<evidence type="ECO:0000256" key="11">
    <source>
        <dbReference type="ARBA" id="ARBA00023286"/>
    </source>
</evidence>
<evidence type="ECO:0000256" key="2">
    <source>
        <dbReference type="ARBA" id="ARBA00022475"/>
    </source>
</evidence>
<feature type="transmembrane region" description="Helical" evidence="14">
    <location>
        <begin position="877"/>
        <end position="903"/>
    </location>
</feature>
<feature type="transmembrane region" description="Helical" evidence="14">
    <location>
        <begin position="499"/>
        <end position="524"/>
    </location>
</feature>
<comment type="similarity">
    <text evidence="14">Belongs to the ligand-gated ion channel (TC 1.A.9) family.</text>
</comment>
<feature type="region of interest" description="Disordered" evidence="15">
    <location>
        <begin position="1036"/>
        <end position="1070"/>
    </location>
</feature>
<comment type="subcellular location">
    <subcellularLocation>
        <location evidence="13">Synaptic cell membrane</location>
        <topology evidence="13">Multi-pass membrane protein</topology>
    </subcellularLocation>
</comment>
<dbReference type="GO" id="GO:0004888">
    <property type="term" value="F:transmembrane signaling receptor activity"/>
    <property type="evidence" value="ECO:0007669"/>
    <property type="project" value="InterPro"/>
</dbReference>
<accession>A0A6A5DJK1</accession>
<keyword evidence="6 14" id="KW-0406">Ion transport</keyword>
<gene>
    <name evidence="16" type="primary">CHRNA2_4</name>
    <name evidence="16" type="ORF">MS3_00004088</name>
</gene>
<feature type="transmembrane region" description="Helical" evidence="14">
    <location>
        <begin position="1112"/>
        <end position="1129"/>
    </location>
</feature>
<evidence type="ECO:0000256" key="4">
    <source>
        <dbReference type="ARBA" id="ARBA00022989"/>
    </source>
</evidence>
<dbReference type="RefSeq" id="XP_035589789.1">
    <property type="nucleotide sequence ID" value="XM_035731823.2"/>
</dbReference>
<feature type="transmembrane region" description="Helical" evidence="14">
    <location>
        <begin position="302"/>
        <end position="320"/>
    </location>
</feature>
<reference evidence="16" key="4">
    <citation type="journal article" date="2022" name="PLoS Pathog.">
        <title>Chromosome-level genome of Schistosoma haematobium underpins genome-wide explorations of molecular variation.</title>
        <authorList>
            <person name="Stroehlein A.J."/>
            <person name="Korhonen P.K."/>
            <person name="Lee V.V."/>
            <person name="Ralph S.A."/>
            <person name="Mentink-Kane M."/>
            <person name="You H."/>
            <person name="McManus D.P."/>
            <person name="Tchuente L.T."/>
            <person name="Stothard J.R."/>
            <person name="Kaur P."/>
            <person name="Dudchenko O."/>
            <person name="Aiden E.L."/>
            <person name="Yang B."/>
            <person name="Yang H."/>
            <person name="Emery A.M."/>
            <person name="Webster B.L."/>
            <person name="Brindley P.J."/>
            <person name="Rollinson D."/>
            <person name="Chang B.C.H."/>
            <person name="Gasser R.B."/>
            <person name="Young N.D."/>
        </authorList>
    </citation>
    <scope>NUCLEOTIDE SEQUENCE</scope>
</reference>
<keyword evidence="9 16" id="KW-0675">Receptor</keyword>
<keyword evidence="8" id="KW-1015">Disulfide bond</keyword>
<dbReference type="GeneID" id="24591631"/>
<organism evidence="16 17">
    <name type="scientific">Schistosoma haematobium</name>
    <name type="common">Blood fluke</name>
    <dbReference type="NCBI Taxonomy" id="6185"/>
    <lineage>
        <taxon>Eukaryota</taxon>
        <taxon>Metazoa</taxon>
        <taxon>Spiralia</taxon>
        <taxon>Lophotrochozoa</taxon>
        <taxon>Platyhelminthes</taxon>
        <taxon>Trematoda</taxon>
        <taxon>Digenea</taxon>
        <taxon>Strigeidida</taxon>
        <taxon>Schistosomatoidea</taxon>
        <taxon>Schistosomatidae</taxon>
        <taxon>Schistosoma</taxon>
    </lineage>
</organism>
<evidence type="ECO:0000256" key="15">
    <source>
        <dbReference type="SAM" id="MobiDB-lite"/>
    </source>
</evidence>
<evidence type="ECO:0000256" key="14">
    <source>
        <dbReference type="RuleBase" id="RU000687"/>
    </source>
</evidence>
<evidence type="ECO:0000256" key="10">
    <source>
        <dbReference type="ARBA" id="ARBA00023180"/>
    </source>
</evidence>
<dbReference type="PANTHER" id="PTHR18945">
    <property type="entry name" value="NEUROTRANSMITTER GATED ION CHANNEL"/>
    <property type="match status" value="1"/>
</dbReference>
<evidence type="ECO:0000256" key="8">
    <source>
        <dbReference type="ARBA" id="ARBA00023157"/>
    </source>
</evidence>
<dbReference type="Gene3D" id="1.20.58.390">
    <property type="entry name" value="Neurotransmitter-gated ion-channel transmembrane domain"/>
    <property type="match status" value="2"/>
</dbReference>
<reference evidence="16" key="1">
    <citation type="journal article" date="2012" name="Nat. Genet.">
        <title>Whole-genome sequence of Schistosoma haematobium.</title>
        <authorList>
            <person name="Young N.D."/>
            <person name="Jex A.R."/>
            <person name="Li B."/>
            <person name="Liu S."/>
            <person name="Yang L."/>
            <person name="Xiong Z."/>
            <person name="Li Y."/>
            <person name="Cantacessi C."/>
            <person name="Hall R.S."/>
            <person name="Xu X."/>
            <person name="Chen F."/>
            <person name="Wu X."/>
            <person name="Zerlotini A."/>
            <person name="Oliveira G."/>
            <person name="Hofmann A."/>
            <person name="Zhang G."/>
            <person name="Fang X."/>
            <person name="Kang Y."/>
            <person name="Campbell B.E."/>
            <person name="Loukas A."/>
            <person name="Ranganathan S."/>
            <person name="Rollinson D."/>
            <person name="Rinaldi G."/>
            <person name="Brindley P.J."/>
            <person name="Yang H."/>
            <person name="Wang J."/>
            <person name="Wang J."/>
            <person name="Gasser R.B."/>
        </authorList>
    </citation>
    <scope>NUCLEOTIDE SEQUENCE</scope>
</reference>
<dbReference type="SUPFAM" id="SSF90112">
    <property type="entry name" value="Neurotransmitter-gated ion-channel transmembrane pore"/>
    <property type="match status" value="2"/>
</dbReference>
<evidence type="ECO:0000256" key="6">
    <source>
        <dbReference type="ARBA" id="ARBA00023065"/>
    </source>
</evidence>
<dbReference type="InterPro" id="IPR002394">
    <property type="entry name" value="Nicotinic_acetylcholine_rcpt"/>
</dbReference>
<evidence type="ECO:0000256" key="3">
    <source>
        <dbReference type="ARBA" id="ARBA00022692"/>
    </source>
</evidence>
<dbReference type="KEGG" id="shx:MS3_00004088"/>
<dbReference type="PROSITE" id="PS00236">
    <property type="entry name" value="NEUROTR_ION_CHANNEL"/>
    <property type="match status" value="2"/>
</dbReference>
<feature type="signal peptide" evidence="14">
    <location>
        <begin position="1"/>
        <end position="22"/>
    </location>
</feature>
<dbReference type="AlphaFoldDB" id="A0A6A5DJK1"/>
<dbReference type="InterPro" id="IPR006202">
    <property type="entry name" value="Neur_chan_lig-bd"/>
</dbReference>
<dbReference type="GO" id="GO:0045211">
    <property type="term" value="C:postsynaptic membrane"/>
    <property type="evidence" value="ECO:0007669"/>
    <property type="project" value="InterPro"/>
</dbReference>
<comment type="caution">
    <text evidence="16">The sequence shown here is derived from an EMBL/GenBank/DDBJ whole genome shotgun (WGS) entry which is preliminary data.</text>
</comment>
<feature type="transmembrane region" description="Helical" evidence="14">
    <location>
        <begin position="845"/>
        <end position="865"/>
    </location>
</feature>
<dbReference type="CDD" id="cd19033">
    <property type="entry name" value="LGIC_ECD_nAChR_proto-like"/>
    <property type="match status" value="1"/>
</dbReference>
<dbReference type="InterPro" id="IPR038050">
    <property type="entry name" value="Neuro_actylchol_rec"/>
</dbReference>
<evidence type="ECO:0000313" key="17">
    <source>
        <dbReference type="Proteomes" id="UP000471633"/>
    </source>
</evidence>
<feature type="transmembrane region" description="Helical" evidence="14">
    <location>
        <begin position="817"/>
        <end position="839"/>
    </location>
</feature>
<dbReference type="PRINTS" id="PR00254">
    <property type="entry name" value="NICOTINICR"/>
</dbReference>
<reference evidence="16" key="3">
    <citation type="submission" date="2021-06" db="EMBL/GenBank/DDBJ databases">
        <title>Chromosome-level genome assembly for S. haematobium.</title>
        <authorList>
            <person name="Stroehlein A.J."/>
        </authorList>
    </citation>
    <scope>NUCLEOTIDE SEQUENCE</scope>
</reference>
<dbReference type="EMBL" id="AMPZ03000002">
    <property type="protein sequence ID" value="KAH9592017.1"/>
    <property type="molecule type" value="Genomic_DNA"/>
</dbReference>
<evidence type="ECO:0000256" key="7">
    <source>
        <dbReference type="ARBA" id="ARBA00023136"/>
    </source>
</evidence>
<dbReference type="InterPro" id="IPR036734">
    <property type="entry name" value="Neur_chan_lig-bd_sf"/>
</dbReference>
<name>A0A6A5DJK1_SCHHA</name>
<dbReference type="InterPro" id="IPR006029">
    <property type="entry name" value="Neurotrans-gated_channel_TM"/>
</dbReference>
<keyword evidence="17" id="KW-1185">Reference proteome</keyword>
<keyword evidence="12 14" id="KW-0407">Ion channel</keyword>
<feature type="transmembrane region" description="Helical" evidence="14">
    <location>
        <begin position="332"/>
        <end position="359"/>
    </location>
</feature>
<dbReference type="FunFam" id="2.70.170.10:FF:000028">
    <property type="entry name" value="AcetylCholine Receptor"/>
    <property type="match status" value="2"/>
</dbReference>
<evidence type="ECO:0000256" key="9">
    <source>
        <dbReference type="ARBA" id="ARBA00023170"/>
    </source>
</evidence>
<feature type="transmembrane region" description="Helical" evidence="14">
    <location>
        <begin position="272"/>
        <end position="295"/>
    </location>
</feature>
<dbReference type="Pfam" id="PF02932">
    <property type="entry name" value="Neur_chan_memb"/>
    <property type="match status" value="2"/>
</dbReference>